<keyword evidence="7 8" id="KW-0012">Acyltransferase</keyword>
<feature type="domain" description="CN hydrolase" evidence="9">
    <location>
        <begin position="245"/>
        <end position="513"/>
    </location>
</feature>
<dbReference type="CDD" id="cd07571">
    <property type="entry name" value="ALP_N-acyl_transferase"/>
    <property type="match status" value="1"/>
</dbReference>
<feature type="transmembrane region" description="Helical" evidence="8">
    <location>
        <begin position="181"/>
        <end position="202"/>
    </location>
</feature>
<dbReference type="STRING" id="1193181.BN10_560032"/>
<evidence type="ECO:0000313" key="10">
    <source>
        <dbReference type="EMBL" id="CCH70339.1"/>
    </source>
</evidence>
<evidence type="ECO:0000256" key="6">
    <source>
        <dbReference type="ARBA" id="ARBA00023136"/>
    </source>
</evidence>
<dbReference type="eggNOG" id="COG0815">
    <property type="taxonomic scope" value="Bacteria"/>
</dbReference>
<feature type="transmembrane region" description="Helical" evidence="8">
    <location>
        <begin position="55"/>
        <end position="74"/>
    </location>
</feature>
<feature type="transmembrane region" description="Helical" evidence="8">
    <location>
        <begin position="32"/>
        <end position="48"/>
    </location>
</feature>
<feature type="transmembrane region" description="Helical" evidence="8">
    <location>
        <begin position="9"/>
        <end position="26"/>
    </location>
</feature>
<keyword evidence="6 8" id="KW-0472">Membrane</keyword>
<comment type="subcellular location">
    <subcellularLocation>
        <location evidence="1 8">Cell membrane</location>
        <topology evidence="1 8">Multi-pass membrane protein</topology>
    </subcellularLocation>
</comment>
<dbReference type="GO" id="GO:0042158">
    <property type="term" value="P:lipoprotein biosynthetic process"/>
    <property type="evidence" value="ECO:0007669"/>
    <property type="project" value="UniProtKB-UniRule"/>
</dbReference>
<dbReference type="GO" id="GO:0005886">
    <property type="term" value="C:plasma membrane"/>
    <property type="evidence" value="ECO:0007669"/>
    <property type="project" value="UniProtKB-SubCell"/>
</dbReference>
<keyword evidence="3 8" id="KW-0808">Transferase</keyword>
<dbReference type="HAMAP" id="MF_01148">
    <property type="entry name" value="Lnt"/>
    <property type="match status" value="1"/>
</dbReference>
<evidence type="ECO:0000256" key="1">
    <source>
        <dbReference type="ARBA" id="ARBA00004651"/>
    </source>
</evidence>
<dbReference type="Pfam" id="PF20154">
    <property type="entry name" value="LNT_N"/>
    <property type="match status" value="1"/>
</dbReference>
<dbReference type="GO" id="GO:0016410">
    <property type="term" value="F:N-acyltransferase activity"/>
    <property type="evidence" value="ECO:0007669"/>
    <property type="project" value="UniProtKB-UniRule"/>
</dbReference>
<dbReference type="Proteomes" id="UP000013167">
    <property type="component" value="Unassembled WGS sequence"/>
</dbReference>
<evidence type="ECO:0000256" key="5">
    <source>
        <dbReference type="ARBA" id="ARBA00022989"/>
    </source>
</evidence>
<proteinExistence type="inferred from homology"/>
<dbReference type="PROSITE" id="PS50263">
    <property type="entry name" value="CN_HYDROLASE"/>
    <property type="match status" value="1"/>
</dbReference>
<feature type="transmembrane region" description="Helical" evidence="8">
    <location>
        <begin position="80"/>
        <end position="105"/>
    </location>
</feature>
<comment type="caution">
    <text evidence="10">The sequence shown here is derived from an EMBL/GenBank/DDBJ whole genome shotgun (WGS) entry which is preliminary data.</text>
</comment>
<dbReference type="EMBL" id="CAIZ01000126">
    <property type="protein sequence ID" value="CCH70339.1"/>
    <property type="molecule type" value="Genomic_DNA"/>
</dbReference>
<dbReference type="InterPro" id="IPR036526">
    <property type="entry name" value="C-N_Hydrolase_sf"/>
</dbReference>
<sequence>MRVPSLIRYAARPLGAVAGGVAVWLSFPTHDLWWLAPVGVALLAAVTWRRGFRAGFGLGMLAGWGYFIPTLSWSGTYVGALPWLALATLQALYVAVMSALVGWASRRLLAGTENSQSCSFGRGGRGGGPVGAWAAYLLVPLGWVAQEMARSTTPWGGFPWARLAFGQANGPLLPLARWGGAPGVTFVTALLGMLLLVGALALTRRRRVTVAAAAVGVMLLLQLPRAAVPPEVQYAVSVSERIGLIQGNVPKAGLDFNAERRAVLDNHVRGTETFAAQARQNGWKDLSLVVWPENSSDIDPFRNTDAAAQIQRAVDAVDVPLVVGAVLAEPVDHNSNVSLLYRPGGGEPERYTKLHPVPFAEYIPYRDFFSRFSPAAELAGNFVAGDEIGVFEVQGSAPGRGTATDKAYAVLPTICFEVAYDGLIRDSVAAAGSTPSVLLVQTNNATFGFSAESEQQFAISRLRAVEHGRHVVHVSTVGVSGFIDDRGRVTGKTGLFTAEQRAGLVQPMAQSSLADRLGSWPERGAVLGFVVLLGLALNSRAIRKRATQPAR</sequence>
<feature type="transmembrane region" description="Helical" evidence="8">
    <location>
        <begin position="126"/>
        <end position="145"/>
    </location>
</feature>
<dbReference type="InterPro" id="IPR003010">
    <property type="entry name" value="C-N_Hydrolase"/>
</dbReference>
<dbReference type="PANTHER" id="PTHR38686:SF1">
    <property type="entry name" value="APOLIPOPROTEIN N-ACYLTRANSFERASE"/>
    <property type="match status" value="1"/>
</dbReference>
<dbReference type="HOGENOM" id="CLU_019563_0_1_11"/>
<evidence type="ECO:0000313" key="11">
    <source>
        <dbReference type="Proteomes" id="UP000013167"/>
    </source>
</evidence>
<evidence type="ECO:0000256" key="7">
    <source>
        <dbReference type="ARBA" id="ARBA00023315"/>
    </source>
</evidence>
<comment type="function">
    <text evidence="8">Catalyzes the phospholipid dependent N-acylation of the N-terminal cysteine of apolipoprotein, the last step in lipoprotein maturation.</text>
</comment>
<comment type="catalytic activity">
    <reaction evidence="8">
        <text>N-terminal S-1,2-diacyl-sn-glyceryl-L-cysteinyl-[lipoprotein] + a glycerophospholipid = N-acyl-S-1,2-diacyl-sn-glyceryl-L-cysteinyl-[lipoprotein] + a 2-acyl-sn-glycero-3-phospholipid + H(+)</text>
        <dbReference type="Rhea" id="RHEA:48228"/>
        <dbReference type="Rhea" id="RHEA-COMP:14681"/>
        <dbReference type="Rhea" id="RHEA-COMP:14684"/>
        <dbReference type="ChEBI" id="CHEBI:15378"/>
        <dbReference type="ChEBI" id="CHEBI:136912"/>
        <dbReference type="ChEBI" id="CHEBI:140656"/>
        <dbReference type="ChEBI" id="CHEBI:140657"/>
        <dbReference type="ChEBI" id="CHEBI:140660"/>
        <dbReference type="EC" id="2.3.1.269"/>
    </reaction>
</comment>
<dbReference type="OrthoDB" id="9804277at2"/>
<protein>
    <recommendedName>
        <fullName evidence="8">Apolipoprotein N-acyltransferase</fullName>
        <shortName evidence="8">ALP N-acyltransferase</shortName>
        <ecNumber evidence="8">2.3.1.269</ecNumber>
    </recommendedName>
</protein>
<dbReference type="UniPathway" id="UPA00666"/>
<organism evidence="10 11">
    <name type="scientific">Phycicoccus elongatus Lp2</name>
    <dbReference type="NCBI Taxonomy" id="1193181"/>
    <lineage>
        <taxon>Bacteria</taxon>
        <taxon>Bacillati</taxon>
        <taxon>Actinomycetota</taxon>
        <taxon>Actinomycetes</taxon>
        <taxon>Micrococcales</taxon>
        <taxon>Intrasporangiaceae</taxon>
        <taxon>Phycicoccus</taxon>
    </lineage>
</organism>
<dbReference type="InterPro" id="IPR045378">
    <property type="entry name" value="LNT_N"/>
</dbReference>
<evidence type="ECO:0000256" key="2">
    <source>
        <dbReference type="ARBA" id="ARBA00022475"/>
    </source>
</evidence>
<keyword evidence="4 8" id="KW-0812">Transmembrane</keyword>
<feature type="transmembrane region" description="Helical" evidence="8">
    <location>
        <begin position="209"/>
        <end position="228"/>
    </location>
</feature>
<name>N0E573_9MICO</name>
<reference evidence="10 11" key="1">
    <citation type="journal article" date="2013" name="ISME J.">
        <title>A metabolic model for members of the genus Tetrasphaera involved in enhanced biological phosphorus removal.</title>
        <authorList>
            <person name="Kristiansen R."/>
            <person name="Nguyen H.T.T."/>
            <person name="Saunders A.M."/>
            <person name="Nielsen J.L."/>
            <person name="Wimmer R."/>
            <person name="Le V.Q."/>
            <person name="McIlroy S.J."/>
            <person name="Petrovski S."/>
            <person name="Seviour R.J."/>
            <person name="Calteau A."/>
            <person name="Nielsen K.L."/>
            <person name="Nielsen P.H."/>
        </authorList>
    </citation>
    <scope>NUCLEOTIDE SEQUENCE [LARGE SCALE GENOMIC DNA]</scope>
    <source>
        <strain evidence="10 11">Lp2</strain>
    </source>
</reference>
<dbReference type="PANTHER" id="PTHR38686">
    <property type="entry name" value="APOLIPOPROTEIN N-ACYLTRANSFERASE"/>
    <property type="match status" value="1"/>
</dbReference>
<keyword evidence="5 8" id="KW-1133">Transmembrane helix</keyword>
<evidence type="ECO:0000256" key="4">
    <source>
        <dbReference type="ARBA" id="ARBA00022692"/>
    </source>
</evidence>
<dbReference type="EC" id="2.3.1.269" evidence="8"/>
<comment type="pathway">
    <text evidence="8">Protein modification; lipoprotein biosynthesis (N-acyl transfer).</text>
</comment>
<keyword evidence="2 8" id="KW-1003">Cell membrane</keyword>
<dbReference type="Pfam" id="PF00795">
    <property type="entry name" value="CN_hydrolase"/>
    <property type="match status" value="1"/>
</dbReference>
<dbReference type="AlphaFoldDB" id="N0E573"/>
<evidence type="ECO:0000259" key="9">
    <source>
        <dbReference type="PROSITE" id="PS50263"/>
    </source>
</evidence>
<dbReference type="Gene3D" id="3.60.110.10">
    <property type="entry name" value="Carbon-nitrogen hydrolase"/>
    <property type="match status" value="1"/>
</dbReference>
<evidence type="ECO:0000256" key="3">
    <source>
        <dbReference type="ARBA" id="ARBA00022679"/>
    </source>
</evidence>
<comment type="similarity">
    <text evidence="8">Belongs to the CN hydrolase family. Apolipoprotein N-acyltransferase subfamily.</text>
</comment>
<accession>N0E573</accession>
<keyword evidence="11" id="KW-1185">Reference proteome</keyword>
<dbReference type="NCBIfam" id="TIGR00546">
    <property type="entry name" value="lnt"/>
    <property type="match status" value="1"/>
</dbReference>
<gene>
    <name evidence="8" type="primary">lnt</name>
    <name evidence="10" type="ORF">BN10_560032</name>
</gene>
<evidence type="ECO:0000256" key="8">
    <source>
        <dbReference type="HAMAP-Rule" id="MF_01148"/>
    </source>
</evidence>
<dbReference type="InterPro" id="IPR004563">
    <property type="entry name" value="Apolipo_AcylTrfase"/>
</dbReference>
<dbReference type="SUPFAM" id="SSF56317">
    <property type="entry name" value="Carbon-nitrogen hydrolase"/>
    <property type="match status" value="1"/>
</dbReference>